<name>H2XUZ3_CIOIN</name>
<dbReference type="Proteomes" id="UP000008144">
    <property type="component" value="Chromosome 1"/>
</dbReference>
<reference evidence="1" key="2">
    <citation type="journal article" date="2008" name="Genome Biol.">
        <title>Improved genome assembly and evidence-based global gene model set for the chordate Ciona intestinalis: new insight into intron and operon populations.</title>
        <authorList>
            <person name="Satou Y."/>
            <person name="Mineta K."/>
            <person name="Ogasawara M."/>
            <person name="Sasakura Y."/>
            <person name="Shoguchi E."/>
            <person name="Ueno K."/>
            <person name="Yamada L."/>
            <person name="Matsumoto J."/>
            <person name="Wasserscheid J."/>
            <person name="Dewar K."/>
            <person name="Wiley G.B."/>
            <person name="Macmil S.L."/>
            <person name="Roe B.A."/>
            <person name="Zeller R.W."/>
            <person name="Hastings K.E."/>
            <person name="Lemaire P."/>
            <person name="Lindquist E."/>
            <person name="Endo T."/>
            <person name="Hotta K."/>
            <person name="Inaba K."/>
        </authorList>
    </citation>
    <scope>NUCLEOTIDE SEQUENCE [LARGE SCALE GENOMIC DNA]</scope>
    <source>
        <strain evidence="1">wild type</strain>
    </source>
</reference>
<reference evidence="1" key="3">
    <citation type="submission" date="2025-08" db="UniProtKB">
        <authorList>
            <consortium name="Ensembl"/>
        </authorList>
    </citation>
    <scope>IDENTIFICATION</scope>
</reference>
<dbReference type="AlphaFoldDB" id="H2XUZ3"/>
<sequence>PYYLSWELGLIQTRQLHKLCDKNEKSSYGCCEFQGKTDRNEKVLESQTGSWFRTRHGVLKLHPSLWLGNQQTYRDEREFLLC</sequence>
<dbReference type="HOGENOM" id="CLU_2564253_0_0_1"/>
<accession>H2XUZ3</accession>
<dbReference type="InParanoid" id="H2XUZ3"/>
<reference evidence="2" key="1">
    <citation type="journal article" date="2002" name="Science">
        <title>The draft genome of Ciona intestinalis: insights into chordate and vertebrate origins.</title>
        <authorList>
            <person name="Dehal P."/>
            <person name="Satou Y."/>
            <person name="Campbell R.K."/>
            <person name="Chapman J."/>
            <person name="Degnan B."/>
            <person name="De Tomaso A."/>
            <person name="Davidson B."/>
            <person name="Di Gregorio A."/>
            <person name="Gelpke M."/>
            <person name="Goodstein D.M."/>
            <person name="Harafuji N."/>
            <person name="Hastings K.E."/>
            <person name="Ho I."/>
            <person name="Hotta K."/>
            <person name="Huang W."/>
            <person name="Kawashima T."/>
            <person name="Lemaire P."/>
            <person name="Martinez D."/>
            <person name="Meinertzhagen I.A."/>
            <person name="Necula S."/>
            <person name="Nonaka M."/>
            <person name="Putnam N."/>
            <person name="Rash S."/>
            <person name="Saiga H."/>
            <person name="Satake M."/>
            <person name="Terry A."/>
            <person name="Yamada L."/>
            <person name="Wang H.G."/>
            <person name="Awazu S."/>
            <person name="Azumi K."/>
            <person name="Boore J."/>
            <person name="Branno M."/>
            <person name="Chin-Bow S."/>
            <person name="DeSantis R."/>
            <person name="Doyle S."/>
            <person name="Francino P."/>
            <person name="Keys D.N."/>
            <person name="Haga S."/>
            <person name="Hayashi H."/>
            <person name="Hino K."/>
            <person name="Imai K.S."/>
            <person name="Inaba K."/>
            <person name="Kano S."/>
            <person name="Kobayashi K."/>
            <person name="Kobayashi M."/>
            <person name="Lee B.I."/>
            <person name="Makabe K.W."/>
            <person name="Manohar C."/>
            <person name="Matassi G."/>
            <person name="Medina M."/>
            <person name="Mochizuki Y."/>
            <person name="Mount S."/>
            <person name="Morishita T."/>
            <person name="Miura S."/>
            <person name="Nakayama A."/>
            <person name="Nishizaka S."/>
            <person name="Nomoto H."/>
            <person name="Ohta F."/>
            <person name="Oishi K."/>
            <person name="Rigoutsos I."/>
            <person name="Sano M."/>
            <person name="Sasaki A."/>
            <person name="Sasakura Y."/>
            <person name="Shoguchi E."/>
            <person name="Shin-i T."/>
            <person name="Spagnuolo A."/>
            <person name="Stainier D."/>
            <person name="Suzuki M.M."/>
            <person name="Tassy O."/>
            <person name="Takatori N."/>
            <person name="Tokuoka M."/>
            <person name="Yagi K."/>
            <person name="Yoshizaki F."/>
            <person name="Wada S."/>
            <person name="Zhang C."/>
            <person name="Hyatt P.D."/>
            <person name="Larimer F."/>
            <person name="Detter C."/>
            <person name="Doggett N."/>
            <person name="Glavina T."/>
            <person name="Hawkins T."/>
            <person name="Richardson P."/>
            <person name="Lucas S."/>
            <person name="Kohara Y."/>
            <person name="Levine M."/>
            <person name="Satoh N."/>
            <person name="Rokhsar D.S."/>
        </authorList>
    </citation>
    <scope>NUCLEOTIDE SEQUENCE [LARGE SCALE GENOMIC DNA]</scope>
</reference>
<reference evidence="1" key="4">
    <citation type="submission" date="2025-09" db="UniProtKB">
        <authorList>
            <consortium name="Ensembl"/>
        </authorList>
    </citation>
    <scope>IDENTIFICATION</scope>
</reference>
<dbReference type="EMBL" id="EAAA01000080">
    <property type="status" value="NOT_ANNOTATED_CDS"/>
    <property type="molecule type" value="Genomic_DNA"/>
</dbReference>
<evidence type="ECO:0000313" key="1">
    <source>
        <dbReference type="Ensembl" id="ENSCINP00000033477.1"/>
    </source>
</evidence>
<evidence type="ECO:0000313" key="2">
    <source>
        <dbReference type="Proteomes" id="UP000008144"/>
    </source>
</evidence>
<keyword evidence="2" id="KW-1185">Reference proteome</keyword>
<protein>
    <submittedName>
        <fullName evidence="1">Uncharacterized protein</fullName>
    </submittedName>
</protein>
<proteinExistence type="predicted"/>
<dbReference type="Ensembl" id="ENSCINT00000036776.1">
    <property type="protein sequence ID" value="ENSCINP00000033477.1"/>
    <property type="gene ID" value="ENSCING00000022177.1"/>
</dbReference>
<organism evidence="1 2">
    <name type="scientific">Ciona intestinalis</name>
    <name type="common">Transparent sea squirt</name>
    <name type="synonym">Ascidia intestinalis</name>
    <dbReference type="NCBI Taxonomy" id="7719"/>
    <lineage>
        <taxon>Eukaryota</taxon>
        <taxon>Metazoa</taxon>
        <taxon>Chordata</taxon>
        <taxon>Tunicata</taxon>
        <taxon>Ascidiacea</taxon>
        <taxon>Phlebobranchia</taxon>
        <taxon>Cionidae</taxon>
        <taxon>Ciona</taxon>
    </lineage>
</organism>